<evidence type="ECO:0000256" key="3">
    <source>
        <dbReference type="ARBA" id="ARBA00022806"/>
    </source>
</evidence>
<comment type="similarity">
    <text evidence="6">Belongs to the DEAD box helicase family.</text>
</comment>
<dbReference type="Pfam" id="PF00270">
    <property type="entry name" value="DEAD"/>
    <property type="match status" value="1"/>
</dbReference>
<evidence type="ECO:0000256" key="6">
    <source>
        <dbReference type="RuleBase" id="RU365068"/>
    </source>
</evidence>
<dbReference type="GO" id="GO:0016787">
    <property type="term" value="F:hydrolase activity"/>
    <property type="evidence" value="ECO:0007669"/>
    <property type="project" value="UniProtKB-KW"/>
</dbReference>
<accession>A0A7S0Q302</accession>
<keyword evidence="5 6" id="KW-0694">RNA-binding</keyword>
<dbReference type="EC" id="3.6.4.13" evidence="6"/>
<evidence type="ECO:0000259" key="8">
    <source>
        <dbReference type="PROSITE" id="PS51194"/>
    </source>
</evidence>
<evidence type="ECO:0000256" key="1">
    <source>
        <dbReference type="ARBA" id="ARBA00022741"/>
    </source>
</evidence>
<feature type="domain" description="Helicase C-terminal" evidence="8">
    <location>
        <begin position="264"/>
        <end position="426"/>
    </location>
</feature>
<dbReference type="PROSITE" id="PS51192">
    <property type="entry name" value="HELICASE_ATP_BIND_1"/>
    <property type="match status" value="1"/>
</dbReference>
<dbReference type="SMART" id="SM00490">
    <property type="entry name" value="HELICc"/>
    <property type="match status" value="1"/>
</dbReference>
<comment type="function">
    <text evidence="6">RNA helicase.</text>
</comment>
<keyword evidence="4 6" id="KW-0067">ATP-binding</keyword>
<dbReference type="CDD" id="cd00268">
    <property type="entry name" value="DEADc"/>
    <property type="match status" value="1"/>
</dbReference>
<dbReference type="Pfam" id="PF00271">
    <property type="entry name" value="Helicase_C"/>
    <property type="match status" value="1"/>
</dbReference>
<dbReference type="InterPro" id="IPR001650">
    <property type="entry name" value="Helicase_C-like"/>
</dbReference>
<evidence type="ECO:0000256" key="4">
    <source>
        <dbReference type="ARBA" id="ARBA00022840"/>
    </source>
</evidence>
<evidence type="ECO:0000313" key="9">
    <source>
        <dbReference type="EMBL" id="CAD8608158.1"/>
    </source>
</evidence>
<evidence type="ECO:0000259" key="7">
    <source>
        <dbReference type="PROSITE" id="PS51192"/>
    </source>
</evidence>
<dbReference type="InterPro" id="IPR014001">
    <property type="entry name" value="Helicase_ATP-bd"/>
</dbReference>
<dbReference type="SUPFAM" id="SSF52540">
    <property type="entry name" value="P-loop containing nucleoside triphosphate hydrolases"/>
    <property type="match status" value="1"/>
</dbReference>
<dbReference type="InterPro" id="IPR011545">
    <property type="entry name" value="DEAD/DEAH_box_helicase_dom"/>
</dbReference>
<dbReference type="InterPro" id="IPR027417">
    <property type="entry name" value="P-loop_NTPase"/>
</dbReference>
<dbReference type="GO" id="GO:0005524">
    <property type="term" value="F:ATP binding"/>
    <property type="evidence" value="ECO:0007669"/>
    <property type="project" value="UniProtKB-UniRule"/>
</dbReference>
<dbReference type="PANTHER" id="PTHR24031">
    <property type="entry name" value="RNA HELICASE"/>
    <property type="match status" value="1"/>
</dbReference>
<gene>
    <name evidence="9" type="ORF">CPEL01642_LOCUS11536</name>
</gene>
<evidence type="ECO:0000256" key="5">
    <source>
        <dbReference type="ARBA" id="ARBA00022884"/>
    </source>
</evidence>
<comment type="catalytic activity">
    <reaction evidence="6">
        <text>ATP + H2O = ADP + phosphate + H(+)</text>
        <dbReference type="Rhea" id="RHEA:13065"/>
        <dbReference type="ChEBI" id="CHEBI:15377"/>
        <dbReference type="ChEBI" id="CHEBI:15378"/>
        <dbReference type="ChEBI" id="CHEBI:30616"/>
        <dbReference type="ChEBI" id="CHEBI:43474"/>
        <dbReference type="ChEBI" id="CHEBI:456216"/>
        <dbReference type="EC" id="3.6.4.13"/>
    </reaction>
</comment>
<keyword evidence="1 6" id="KW-0547">Nucleotide-binding</keyword>
<dbReference type="EMBL" id="HBEY01024213">
    <property type="protein sequence ID" value="CAD8608158.1"/>
    <property type="molecule type" value="Transcribed_RNA"/>
</dbReference>
<dbReference type="PROSITE" id="PS51194">
    <property type="entry name" value="HELICASE_CTER"/>
    <property type="match status" value="1"/>
</dbReference>
<keyword evidence="2 6" id="KW-0378">Hydrolase</keyword>
<name>A0A7S0Q302_9EUKA</name>
<sequence length="426" mass="45679">MRSISCCVRALCSRARQPCKLPQLHPEMHPVLSAALVEKMKISAPNEVQTQALLPAMRGRDVLVCAQTGSGKTLISLLPLLHRVLSAPPARATPGLALQPTTLMLAPTRELALQHESVARQLAGSSIATISGSMGGDHDREGDVSLVVTTPARLLEQLSLGSVCLGRLEAVAIDEVDAVLCGGSAHDQRMPDIAMELLHALRGAGQPQMLLTTAHLSDAHQALLIQEFPDAELVRQRANSAHTGILVPSLRQRFHYFSDDKDAKLVRVLQAATEDPWLCAGSALVFCSESLTAERVHSLLAAASPELNPVLLHDQLLDEARASSAAAFRDNTSRLLVCTGVAVRGLNFPSLRHVVMYDVLEGVADFVHCAGRTARRGQKGLLTCLVPAGAGSRHGTRYQHLHSLQPAAPLTFDQTSHDNVDGVRKN</sequence>
<dbReference type="SMART" id="SM00487">
    <property type="entry name" value="DEXDc"/>
    <property type="match status" value="1"/>
</dbReference>
<comment type="domain">
    <text evidence="6">The Q motif is unique to and characteristic of the DEAD box family of RNA helicases and controls ATP binding and hydrolysis.</text>
</comment>
<feature type="domain" description="Helicase ATP-binding" evidence="7">
    <location>
        <begin position="53"/>
        <end position="234"/>
    </location>
</feature>
<protein>
    <recommendedName>
        <fullName evidence="6">ATP-dependent RNA helicase</fullName>
        <ecNumber evidence="6">3.6.4.13</ecNumber>
    </recommendedName>
</protein>
<evidence type="ECO:0000256" key="2">
    <source>
        <dbReference type="ARBA" id="ARBA00022801"/>
    </source>
</evidence>
<dbReference type="InterPro" id="IPR044742">
    <property type="entry name" value="DEAD/DEAH_RhlB"/>
</dbReference>
<keyword evidence="3 6" id="KW-0347">Helicase</keyword>
<dbReference type="GO" id="GO:0003723">
    <property type="term" value="F:RNA binding"/>
    <property type="evidence" value="ECO:0007669"/>
    <property type="project" value="UniProtKB-UniRule"/>
</dbReference>
<dbReference type="GO" id="GO:0003724">
    <property type="term" value="F:RNA helicase activity"/>
    <property type="evidence" value="ECO:0007669"/>
    <property type="project" value="UniProtKB-EC"/>
</dbReference>
<organism evidence="9">
    <name type="scientific">Coccolithus braarudii</name>
    <dbReference type="NCBI Taxonomy" id="221442"/>
    <lineage>
        <taxon>Eukaryota</taxon>
        <taxon>Haptista</taxon>
        <taxon>Haptophyta</taxon>
        <taxon>Prymnesiophyceae</taxon>
        <taxon>Coccolithales</taxon>
        <taxon>Coccolithaceae</taxon>
        <taxon>Coccolithus</taxon>
    </lineage>
</organism>
<reference evidence="9" key="1">
    <citation type="submission" date="2021-01" db="EMBL/GenBank/DDBJ databases">
        <authorList>
            <person name="Corre E."/>
            <person name="Pelletier E."/>
            <person name="Niang G."/>
            <person name="Scheremetjew M."/>
            <person name="Finn R."/>
            <person name="Kale V."/>
            <person name="Holt S."/>
            <person name="Cochrane G."/>
            <person name="Meng A."/>
            <person name="Brown T."/>
            <person name="Cohen L."/>
        </authorList>
    </citation>
    <scope>NUCLEOTIDE SEQUENCE</scope>
    <source>
        <strain evidence="9">PLY182g</strain>
    </source>
</reference>
<dbReference type="AlphaFoldDB" id="A0A7S0Q302"/>
<dbReference type="Gene3D" id="3.40.50.300">
    <property type="entry name" value="P-loop containing nucleotide triphosphate hydrolases"/>
    <property type="match status" value="2"/>
</dbReference>
<proteinExistence type="inferred from homology"/>